<feature type="transmembrane region" description="Helical" evidence="6">
    <location>
        <begin position="338"/>
        <end position="369"/>
    </location>
</feature>
<dbReference type="PANTHER" id="PTHR37422:SF13">
    <property type="entry name" value="LIPOPOLYSACCHARIDE BIOSYNTHESIS PROTEIN PA4999-RELATED"/>
    <property type="match status" value="1"/>
</dbReference>
<keyword evidence="4 6" id="KW-0472">Membrane</keyword>
<feature type="transmembrane region" description="Helical" evidence="6">
    <location>
        <begin position="260"/>
        <end position="281"/>
    </location>
</feature>
<keyword evidence="5" id="KW-0175">Coiled coil</keyword>
<name>A0A2N1PR69_9BACT</name>
<comment type="caution">
    <text evidence="8">The sequence shown here is derived from an EMBL/GenBank/DDBJ whole genome shotgun (WGS) entry which is preliminary data.</text>
</comment>
<keyword evidence="2 6" id="KW-0812">Transmembrane</keyword>
<protein>
    <recommendedName>
        <fullName evidence="7">O-antigen ligase-related domain-containing protein</fullName>
    </recommendedName>
</protein>
<evidence type="ECO:0000256" key="2">
    <source>
        <dbReference type="ARBA" id="ARBA00022692"/>
    </source>
</evidence>
<dbReference type="Pfam" id="PF04932">
    <property type="entry name" value="Wzy_C"/>
    <property type="match status" value="1"/>
</dbReference>
<comment type="subcellular location">
    <subcellularLocation>
        <location evidence="1">Membrane</location>
        <topology evidence="1">Multi-pass membrane protein</topology>
    </subcellularLocation>
</comment>
<feature type="transmembrane region" description="Helical" evidence="6">
    <location>
        <begin position="81"/>
        <end position="99"/>
    </location>
</feature>
<dbReference type="SMART" id="SM00028">
    <property type="entry name" value="TPR"/>
    <property type="match status" value="5"/>
</dbReference>
<keyword evidence="3 6" id="KW-1133">Transmembrane helix</keyword>
<sequence length="979" mass="110437">MFSVDTHIKDLTGSTISPVNILRLLALTLILICTAFRISAHESTHLFEIYLVIEILVFLATYDFISNEKPGRRIVPELNKLLETAIALMIIFDTCQTLILKDFTPSVFTTVLFLMLSGLILYLSLFGKWSSSQIFIGIFMFIQSPLLQPRNMTTYGLDFLIVLYAFLSLNGSISTDDPDSADIQGAHEATRDKLEPKINFIGHSLGDLALKPLFLFPLFLVLMSFGSYPALFSLEFASRVLSSIFLYITVQYLVKARHNVTAIITGAILLPWFVNTIRTVYDFLYRINLFGLWETLNTRIMVANIPIISFAPYIACLTIYLTILWINCEKKRKLISAIVSFSLITAHIVVLISGVRSAIIGLILGWALFFFKKHRSIPENRISNNSGKIIVLSVLAIAVLGMVGYSFLWKMDGGASLQSRLIVFKSSVSRIVKSPFAGTGPFTRQFHIKDITETSTDPYSAGKEFLQGMTVHPHNLILHLAEDTGLIGLLLFALFLAIPIIRSQDKGSEKICALAVLIPYCAVDSPLVTKGYSALFMFLTALCVHPEQFKPPAESPSAKSKYLNIPFNILLMGLVIFLSIFQIKYLIAEYFINLSGISASKGNLLKARVDLSMAAVLMPEDPSLCNSLGDLCLDLKDYIGANTNFQESLEIISGQYYPTMRIGDIHFINGRFTDALKSYEEAENLTIHMRSSPLLCSFLTSLQIGMANQDKFLEFLKYQPDGIIDENIANRQFMENICEQIKYLITKSETSNFPGRDNLVLALIKFRGANGIPLTDIFSGNMQIFEKLRPGRARVEAIYSIGGIKALQDYYLTKKNLTSSELNHLAEKYLSENLFSEALQILDWAIDINNDRLFDGFNYSAYLMTARILEKRSMDTDQLLNALQRVLFFIRNPEYLKKTAELLEKNNCFKESREAYLEALEKLYEQTSFRLSRMNIPLFIKNRSTFLDAHLRKCEKANAMIEKLSMKLTDINSKLGIDQ</sequence>
<feature type="domain" description="O-antigen ligase-related" evidence="7">
    <location>
        <begin position="342"/>
        <end position="493"/>
    </location>
</feature>
<dbReference type="SUPFAM" id="SSF48452">
    <property type="entry name" value="TPR-like"/>
    <property type="match status" value="1"/>
</dbReference>
<feature type="transmembrane region" description="Helical" evidence="6">
    <location>
        <begin position="119"/>
        <end position="142"/>
    </location>
</feature>
<feature type="transmembrane region" description="Helical" evidence="6">
    <location>
        <begin position="46"/>
        <end position="65"/>
    </location>
</feature>
<feature type="transmembrane region" description="Helical" evidence="6">
    <location>
        <begin position="389"/>
        <end position="408"/>
    </location>
</feature>
<dbReference type="AlphaFoldDB" id="A0A2N1PR69"/>
<evidence type="ECO:0000313" key="8">
    <source>
        <dbReference type="EMBL" id="PKK90838.1"/>
    </source>
</evidence>
<dbReference type="Gene3D" id="1.25.40.10">
    <property type="entry name" value="Tetratricopeptide repeat domain"/>
    <property type="match status" value="1"/>
</dbReference>
<evidence type="ECO:0000256" key="3">
    <source>
        <dbReference type="ARBA" id="ARBA00022989"/>
    </source>
</evidence>
<evidence type="ECO:0000256" key="5">
    <source>
        <dbReference type="SAM" id="Coils"/>
    </source>
</evidence>
<dbReference type="InterPro" id="IPR011990">
    <property type="entry name" value="TPR-like_helical_dom_sf"/>
</dbReference>
<evidence type="ECO:0000256" key="4">
    <source>
        <dbReference type="ARBA" id="ARBA00023136"/>
    </source>
</evidence>
<dbReference type="EMBL" id="PGXC01000004">
    <property type="protein sequence ID" value="PKK90838.1"/>
    <property type="molecule type" value="Genomic_DNA"/>
</dbReference>
<evidence type="ECO:0000259" key="7">
    <source>
        <dbReference type="Pfam" id="PF04932"/>
    </source>
</evidence>
<feature type="coiled-coil region" evidence="5">
    <location>
        <begin position="947"/>
        <end position="974"/>
    </location>
</feature>
<dbReference type="InterPro" id="IPR051533">
    <property type="entry name" value="WaaL-like"/>
</dbReference>
<dbReference type="PANTHER" id="PTHR37422">
    <property type="entry name" value="TEICHURONIC ACID BIOSYNTHESIS PROTEIN TUAE"/>
    <property type="match status" value="1"/>
</dbReference>
<dbReference type="GO" id="GO:0016020">
    <property type="term" value="C:membrane"/>
    <property type="evidence" value="ECO:0007669"/>
    <property type="project" value="UniProtKB-SubCell"/>
</dbReference>
<evidence type="ECO:0000313" key="9">
    <source>
        <dbReference type="Proteomes" id="UP000233256"/>
    </source>
</evidence>
<feature type="transmembrane region" description="Helical" evidence="6">
    <location>
        <begin position="236"/>
        <end position="254"/>
    </location>
</feature>
<feature type="transmembrane region" description="Helical" evidence="6">
    <location>
        <begin position="154"/>
        <end position="173"/>
    </location>
</feature>
<feature type="transmembrane region" description="Helical" evidence="6">
    <location>
        <begin position="567"/>
        <end position="587"/>
    </location>
</feature>
<dbReference type="Proteomes" id="UP000233256">
    <property type="component" value="Unassembled WGS sequence"/>
</dbReference>
<dbReference type="InterPro" id="IPR019734">
    <property type="entry name" value="TPR_rpt"/>
</dbReference>
<evidence type="ECO:0000256" key="1">
    <source>
        <dbReference type="ARBA" id="ARBA00004141"/>
    </source>
</evidence>
<reference evidence="8 9" key="1">
    <citation type="journal article" date="2017" name="ISME J.">
        <title>Potential for microbial H2 and metal transformations associated with novel bacteria and archaea in deep terrestrial subsurface sediments.</title>
        <authorList>
            <person name="Hernsdorf A.W."/>
            <person name="Amano Y."/>
            <person name="Miyakawa K."/>
            <person name="Ise K."/>
            <person name="Suzuki Y."/>
            <person name="Anantharaman K."/>
            <person name="Probst A."/>
            <person name="Burstein D."/>
            <person name="Thomas B.C."/>
            <person name="Banfield J.F."/>
        </authorList>
    </citation>
    <scope>NUCLEOTIDE SEQUENCE [LARGE SCALE GENOMIC DNA]</scope>
    <source>
        <strain evidence="8">HGW-Wallbacteria-1</strain>
    </source>
</reference>
<accession>A0A2N1PR69</accession>
<feature type="transmembrane region" description="Helical" evidence="6">
    <location>
        <begin position="302"/>
        <end position="326"/>
    </location>
</feature>
<feature type="transmembrane region" description="Helical" evidence="6">
    <location>
        <begin position="213"/>
        <end position="231"/>
    </location>
</feature>
<feature type="transmembrane region" description="Helical" evidence="6">
    <location>
        <begin position="21"/>
        <end position="40"/>
    </location>
</feature>
<evidence type="ECO:0000256" key="6">
    <source>
        <dbReference type="SAM" id="Phobius"/>
    </source>
</evidence>
<proteinExistence type="predicted"/>
<feature type="transmembrane region" description="Helical" evidence="6">
    <location>
        <begin position="484"/>
        <end position="501"/>
    </location>
</feature>
<gene>
    <name evidence="8" type="ORF">CVV64_08130</name>
</gene>
<organism evidence="8 9">
    <name type="scientific">Candidatus Wallbacteria bacterium HGW-Wallbacteria-1</name>
    <dbReference type="NCBI Taxonomy" id="2013854"/>
    <lineage>
        <taxon>Bacteria</taxon>
        <taxon>Candidatus Walliibacteriota</taxon>
    </lineage>
</organism>
<dbReference type="InterPro" id="IPR007016">
    <property type="entry name" value="O-antigen_ligase-rel_domated"/>
</dbReference>